<name>A0ABS4QXH8_9HYPH</name>
<evidence type="ECO:0000313" key="2">
    <source>
        <dbReference type="Proteomes" id="UP000730739"/>
    </source>
</evidence>
<keyword evidence="1" id="KW-0804">Transcription</keyword>
<sequence>MDQILANAIASIEVGIEDFREGSDRRLVSSVRNVYAGLLLLAKAVLWQESPNSDGSLIFVMKRQKDGSLVKTGKTIDVRGIQDGFAIVGLAPDWGPLNAIQTYRNDIEHLYSSADPNVVKEQLGRTLPLIRTLMGDYLDIDPQTKFSPDCWKALLETKEFFDEVQAACLATFDNIEWESDEVPFPKADMHCPECGSHLIAQQDAGERNPQHMHLICRNCGHEPETEDMLESGIIDVTEADRYLAIKDGGRSPIDTCPECTRETFIVDIAKCVLCDFEIEAECAICGEELDVTDYSPEYPSLCAYHAHVVSKDD</sequence>
<comment type="caution">
    <text evidence="1">The sequence shown here is derived from an EMBL/GenBank/DDBJ whole genome shotgun (WGS) entry which is preliminary data.</text>
</comment>
<dbReference type="Proteomes" id="UP000730739">
    <property type="component" value="Unassembled WGS sequence"/>
</dbReference>
<evidence type="ECO:0000313" key="1">
    <source>
        <dbReference type="EMBL" id="MBP2235355.1"/>
    </source>
</evidence>
<proteinExistence type="predicted"/>
<keyword evidence="1" id="KW-0240">DNA-directed RNA polymerase</keyword>
<keyword evidence="1" id="KW-0648">Protein biosynthesis</keyword>
<keyword evidence="1" id="KW-0251">Elongation factor</keyword>
<dbReference type="RefSeq" id="WP_209601569.1">
    <property type="nucleotide sequence ID" value="NZ_JAGILA010000002.1"/>
</dbReference>
<dbReference type="GO" id="GO:0000428">
    <property type="term" value="C:DNA-directed RNA polymerase complex"/>
    <property type="evidence" value="ECO:0007669"/>
    <property type="project" value="UniProtKB-KW"/>
</dbReference>
<reference evidence="1 2" key="1">
    <citation type="submission" date="2021-03" db="EMBL/GenBank/DDBJ databases">
        <title>Genomic Encyclopedia of Type Strains, Phase IV (KMG-IV): sequencing the most valuable type-strain genomes for metagenomic binning, comparative biology and taxonomic classification.</title>
        <authorList>
            <person name="Goeker M."/>
        </authorList>
    </citation>
    <scope>NUCLEOTIDE SEQUENCE [LARGE SCALE GENOMIC DNA]</scope>
    <source>
        <strain evidence="1 2">DSM 13372</strain>
    </source>
</reference>
<organism evidence="1 2">
    <name type="scientific">Sinorhizobium kostiense</name>
    <dbReference type="NCBI Taxonomy" id="76747"/>
    <lineage>
        <taxon>Bacteria</taxon>
        <taxon>Pseudomonadati</taxon>
        <taxon>Pseudomonadota</taxon>
        <taxon>Alphaproteobacteria</taxon>
        <taxon>Hyphomicrobiales</taxon>
        <taxon>Rhizobiaceae</taxon>
        <taxon>Sinorhizobium/Ensifer group</taxon>
        <taxon>Sinorhizobium</taxon>
    </lineage>
</organism>
<gene>
    <name evidence="1" type="ORF">J2Z31_001847</name>
</gene>
<protein>
    <submittedName>
        <fullName evidence="1">DNA-directed RNA polymerase subunit M/transcription elongation factor TFIIS</fullName>
    </submittedName>
</protein>
<keyword evidence="2" id="KW-1185">Reference proteome</keyword>
<dbReference type="EMBL" id="JAGILA010000002">
    <property type="protein sequence ID" value="MBP2235355.1"/>
    <property type="molecule type" value="Genomic_DNA"/>
</dbReference>
<accession>A0ABS4QXH8</accession>
<dbReference type="GO" id="GO:0003746">
    <property type="term" value="F:translation elongation factor activity"/>
    <property type="evidence" value="ECO:0007669"/>
    <property type="project" value="UniProtKB-KW"/>
</dbReference>